<dbReference type="PANTHER" id="PTHR10332:SF30">
    <property type="entry name" value="EQUILIBRATIVE NUCLEOTIDE TRANSPORTER 2"/>
    <property type="match status" value="1"/>
</dbReference>
<evidence type="ECO:0000256" key="4">
    <source>
        <dbReference type="ARBA" id="ARBA00022692"/>
    </source>
</evidence>
<proteinExistence type="inferred from homology"/>
<evidence type="ECO:0000256" key="5">
    <source>
        <dbReference type="ARBA" id="ARBA00022989"/>
    </source>
</evidence>
<organism evidence="8 9">
    <name type="scientific">Canavalia gladiata</name>
    <name type="common">Sword bean</name>
    <name type="synonym">Dolichos gladiatus</name>
    <dbReference type="NCBI Taxonomy" id="3824"/>
    <lineage>
        <taxon>Eukaryota</taxon>
        <taxon>Viridiplantae</taxon>
        <taxon>Streptophyta</taxon>
        <taxon>Embryophyta</taxon>
        <taxon>Tracheophyta</taxon>
        <taxon>Spermatophyta</taxon>
        <taxon>Magnoliopsida</taxon>
        <taxon>eudicotyledons</taxon>
        <taxon>Gunneridae</taxon>
        <taxon>Pentapetalae</taxon>
        <taxon>rosids</taxon>
        <taxon>fabids</taxon>
        <taxon>Fabales</taxon>
        <taxon>Fabaceae</taxon>
        <taxon>Papilionoideae</taxon>
        <taxon>50 kb inversion clade</taxon>
        <taxon>NPAAA clade</taxon>
        <taxon>indigoferoid/millettioid clade</taxon>
        <taxon>Phaseoleae</taxon>
        <taxon>Canavalia</taxon>
    </lineage>
</organism>
<accession>A0AAN9R7L2</accession>
<evidence type="ECO:0000256" key="2">
    <source>
        <dbReference type="ARBA" id="ARBA00007965"/>
    </source>
</evidence>
<reference evidence="8 9" key="1">
    <citation type="submission" date="2024-01" db="EMBL/GenBank/DDBJ databases">
        <title>The genomes of 5 underutilized Papilionoideae crops provide insights into root nodulation and disease resistanc.</title>
        <authorList>
            <person name="Jiang F."/>
        </authorList>
    </citation>
    <scope>NUCLEOTIDE SEQUENCE [LARGE SCALE GENOMIC DNA]</scope>
    <source>
        <strain evidence="8">LVBAO_FW01</strain>
        <tissue evidence="8">Leaves</tissue>
    </source>
</reference>
<sequence>MKFFTQNLALKKYPSGVLTVVYQPFMVGTLATLEYNGANLNTRKRNLFGYTLFFISTLLVLINLASGKGGLGLFMDISAISGVFGVADARVQG</sequence>
<evidence type="ECO:0000256" key="1">
    <source>
        <dbReference type="ARBA" id="ARBA00004141"/>
    </source>
</evidence>
<dbReference type="Proteomes" id="UP001367508">
    <property type="component" value="Unassembled WGS sequence"/>
</dbReference>
<dbReference type="AlphaFoldDB" id="A0AAN9R7L2"/>
<comment type="caution">
    <text evidence="8">The sequence shown here is derived from an EMBL/GenBank/DDBJ whole genome shotgun (WGS) entry which is preliminary data.</text>
</comment>
<keyword evidence="3" id="KW-0813">Transport</keyword>
<dbReference type="GO" id="GO:0005337">
    <property type="term" value="F:nucleoside transmembrane transporter activity"/>
    <property type="evidence" value="ECO:0007669"/>
    <property type="project" value="InterPro"/>
</dbReference>
<dbReference type="GO" id="GO:0005886">
    <property type="term" value="C:plasma membrane"/>
    <property type="evidence" value="ECO:0007669"/>
    <property type="project" value="TreeGrafter"/>
</dbReference>
<comment type="subcellular location">
    <subcellularLocation>
        <location evidence="1">Membrane</location>
        <topology evidence="1">Multi-pass membrane protein</topology>
    </subcellularLocation>
</comment>
<name>A0AAN9R7L2_CANGL</name>
<keyword evidence="9" id="KW-1185">Reference proteome</keyword>
<comment type="similarity">
    <text evidence="2">Belongs to the SLC29A/ENT transporter (TC 2.A.57) family.</text>
</comment>
<gene>
    <name evidence="8" type="ORF">VNO77_04250</name>
</gene>
<evidence type="ECO:0000313" key="9">
    <source>
        <dbReference type="Proteomes" id="UP001367508"/>
    </source>
</evidence>
<feature type="transmembrane region" description="Helical" evidence="7">
    <location>
        <begin position="47"/>
        <end position="65"/>
    </location>
</feature>
<feature type="transmembrane region" description="Helical" evidence="7">
    <location>
        <begin position="16"/>
        <end position="35"/>
    </location>
</feature>
<protein>
    <submittedName>
        <fullName evidence="8">Uncharacterized protein</fullName>
    </submittedName>
</protein>
<dbReference type="InterPro" id="IPR002259">
    <property type="entry name" value="Eqnu_transpt"/>
</dbReference>
<dbReference type="PANTHER" id="PTHR10332">
    <property type="entry name" value="EQUILIBRATIVE NUCLEOSIDE TRANSPORTER"/>
    <property type="match status" value="1"/>
</dbReference>
<evidence type="ECO:0000256" key="7">
    <source>
        <dbReference type="SAM" id="Phobius"/>
    </source>
</evidence>
<evidence type="ECO:0000313" key="8">
    <source>
        <dbReference type="EMBL" id="KAK7362147.1"/>
    </source>
</evidence>
<evidence type="ECO:0000256" key="3">
    <source>
        <dbReference type="ARBA" id="ARBA00022448"/>
    </source>
</evidence>
<dbReference type="EMBL" id="JAYMYQ010000001">
    <property type="protein sequence ID" value="KAK7362147.1"/>
    <property type="molecule type" value="Genomic_DNA"/>
</dbReference>
<keyword evidence="5 7" id="KW-1133">Transmembrane helix</keyword>
<evidence type="ECO:0000256" key="6">
    <source>
        <dbReference type="ARBA" id="ARBA00023136"/>
    </source>
</evidence>
<keyword evidence="6 7" id="KW-0472">Membrane</keyword>
<keyword evidence="4 7" id="KW-0812">Transmembrane</keyword>